<proteinExistence type="predicted"/>
<reference evidence="1" key="1">
    <citation type="submission" date="2014-11" db="EMBL/GenBank/DDBJ databases">
        <authorList>
            <person name="Amaro Gonzalez C."/>
        </authorList>
    </citation>
    <scope>NUCLEOTIDE SEQUENCE</scope>
</reference>
<dbReference type="AlphaFoldDB" id="A0A0E9VMY5"/>
<reference evidence="1" key="2">
    <citation type="journal article" date="2015" name="Fish Shellfish Immunol.">
        <title>Early steps in the European eel (Anguilla anguilla)-Vibrio vulnificus interaction in the gills: Role of the RtxA13 toxin.</title>
        <authorList>
            <person name="Callol A."/>
            <person name="Pajuelo D."/>
            <person name="Ebbesson L."/>
            <person name="Teles M."/>
            <person name="MacKenzie S."/>
            <person name="Amaro C."/>
        </authorList>
    </citation>
    <scope>NUCLEOTIDE SEQUENCE</scope>
</reference>
<organism evidence="1">
    <name type="scientific">Anguilla anguilla</name>
    <name type="common">European freshwater eel</name>
    <name type="synonym">Muraena anguilla</name>
    <dbReference type="NCBI Taxonomy" id="7936"/>
    <lineage>
        <taxon>Eukaryota</taxon>
        <taxon>Metazoa</taxon>
        <taxon>Chordata</taxon>
        <taxon>Craniata</taxon>
        <taxon>Vertebrata</taxon>
        <taxon>Euteleostomi</taxon>
        <taxon>Actinopterygii</taxon>
        <taxon>Neopterygii</taxon>
        <taxon>Teleostei</taxon>
        <taxon>Anguilliformes</taxon>
        <taxon>Anguillidae</taxon>
        <taxon>Anguilla</taxon>
    </lineage>
</organism>
<dbReference type="EMBL" id="GBXM01029964">
    <property type="protein sequence ID" value="JAH78613.1"/>
    <property type="molecule type" value="Transcribed_RNA"/>
</dbReference>
<accession>A0A0E9VMY5</accession>
<protein>
    <submittedName>
        <fullName evidence="1">Uncharacterized protein</fullName>
    </submittedName>
</protein>
<evidence type="ECO:0000313" key="1">
    <source>
        <dbReference type="EMBL" id="JAH78613.1"/>
    </source>
</evidence>
<name>A0A0E9VMY5_ANGAN</name>
<sequence length="33" mass="3790">MELNYNSKIFICTGMYLENMKKSIKSDAACQSK</sequence>